<keyword evidence="5 13" id="KW-0375">Hydrogen ion transport</keyword>
<comment type="function">
    <text evidence="11">Component of the F(0) channel, it forms part of the peripheral stalk, linking F(1) to F(0). The b'-subunit is a diverged and duplicated form of b found in plants and photosynthetic bacteria.</text>
</comment>
<evidence type="ECO:0000256" key="14">
    <source>
        <dbReference type="RuleBase" id="RU003848"/>
    </source>
</evidence>
<keyword evidence="16" id="KW-1185">Reference proteome</keyword>
<evidence type="ECO:0000313" key="15">
    <source>
        <dbReference type="EMBL" id="MBT2185836.1"/>
    </source>
</evidence>
<keyword evidence="7 13" id="KW-0406">Ion transport</keyword>
<keyword evidence="9 13" id="KW-0066">ATP synthesis</keyword>
<proteinExistence type="inferred from homology"/>
<keyword evidence="6 13" id="KW-1133">Transmembrane helix</keyword>
<comment type="similarity">
    <text evidence="1 13 14">Belongs to the ATPase B chain family.</text>
</comment>
<dbReference type="EMBL" id="JAHGAW010000001">
    <property type="protein sequence ID" value="MBT2185836.1"/>
    <property type="molecule type" value="Genomic_DNA"/>
</dbReference>
<evidence type="ECO:0000256" key="12">
    <source>
        <dbReference type="ARBA" id="ARBA00037847"/>
    </source>
</evidence>
<dbReference type="RefSeq" id="WP_214621555.1">
    <property type="nucleotide sequence ID" value="NZ_JAHGAW010000001.1"/>
</dbReference>
<evidence type="ECO:0000256" key="7">
    <source>
        <dbReference type="ARBA" id="ARBA00023065"/>
    </source>
</evidence>
<gene>
    <name evidence="13" type="primary">atpF</name>
    <name evidence="15" type="ORF">KK488_02640</name>
</gene>
<dbReference type="Proteomes" id="UP001138757">
    <property type="component" value="Unassembled WGS sequence"/>
</dbReference>
<evidence type="ECO:0000256" key="2">
    <source>
        <dbReference type="ARBA" id="ARBA00022448"/>
    </source>
</evidence>
<organism evidence="15 16">
    <name type="scientific">Sphingobium nicotianae</name>
    <dbReference type="NCBI Taxonomy" id="2782607"/>
    <lineage>
        <taxon>Bacteria</taxon>
        <taxon>Pseudomonadati</taxon>
        <taxon>Pseudomonadota</taxon>
        <taxon>Alphaproteobacteria</taxon>
        <taxon>Sphingomonadales</taxon>
        <taxon>Sphingomonadaceae</taxon>
        <taxon>Sphingobium</taxon>
    </lineage>
</organism>
<evidence type="ECO:0000313" key="16">
    <source>
        <dbReference type="Proteomes" id="UP001138757"/>
    </source>
</evidence>
<dbReference type="AlphaFoldDB" id="A0A9X1AJJ0"/>
<evidence type="ECO:0000256" key="1">
    <source>
        <dbReference type="ARBA" id="ARBA00005513"/>
    </source>
</evidence>
<dbReference type="GO" id="GO:0046933">
    <property type="term" value="F:proton-transporting ATP synthase activity, rotational mechanism"/>
    <property type="evidence" value="ECO:0007669"/>
    <property type="project" value="UniProtKB-UniRule"/>
</dbReference>
<dbReference type="GO" id="GO:0046961">
    <property type="term" value="F:proton-transporting ATPase activity, rotational mechanism"/>
    <property type="evidence" value="ECO:0007669"/>
    <property type="project" value="TreeGrafter"/>
</dbReference>
<dbReference type="PANTHER" id="PTHR33445:SF1">
    <property type="entry name" value="ATP SYNTHASE SUBUNIT B"/>
    <property type="match status" value="1"/>
</dbReference>
<dbReference type="InterPro" id="IPR002146">
    <property type="entry name" value="ATP_synth_b/b'su_bac/chlpt"/>
</dbReference>
<accession>A0A9X1AJJ0</accession>
<reference evidence="15" key="1">
    <citation type="submission" date="2021-05" db="EMBL/GenBank/DDBJ databases">
        <title>Genome of Sphingobium sp. strain.</title>
        <authorList>
            <person name="Fan R."/>
        </authorList>
    </citation>
    <scope>NUCLEOTIDE SEQUENCE</scope>
    <source>
        <strain evidence="15">H33</strain>
    </source>
</reference>
<dbReference type="PANTHER" id="PTHR33445">
    <property type="entry name" value="ATP SYNTHASE SUBUNIT B', CHLOROPLASTIC"/>
    <property type="match status" value="1"/>
</dbReference>
<keyword evidence="13" id="KW-1003">Cell membrane</keyword>
<evidence type="ECO:0000256" key="5">
    <source>
        <dbReference type="ARBA" id="ARBA00022781"/>
    </source>
</evidence>
<comment type="caution">
    <text evidence="15">The sequence shown here is derived from an EMBL/GenBank/DDBJ whole genome shotgun (WGS) entry which is preliminary data.</text>
</comment>
<evidence type="ECO:0000256" key="4">
    <source>
        <dbReference type="ARBA" id="ARBA00022692"/>
    </source>
</evidence>
<dbReference type="CDD" id="cd06503">
    <property type="entry name" value="ATP-synt_Fo_b"/>
    <property type="match status" value="1"/>
</dbReference>
<evidence type="ECO:0000256" key="8">
    <source>
        <dbReference type="ARBA" id="ARBA00023136"/>
    </source>
</evidence>
<evidence type="ECO:0000256" key="10">
    <source>
        <dbReference type="ARBA" id="ARBA00025198"/>
    </source>
</evidence>
<comment type="subcellular location">
    <subcellularLocation>
        <location evidence="13">Cell membrane</location>
        <topology evidence="13">Single-pass membrane protein</topology>
    </subcellularLocation>
    <subcellularLocation>
        <location evidence="12">Endomembrane system</location>
        <topology evidence="12">Single-pass membrane protein</topology>
    </subcellularLocation>
</comment>
<protein>
    <recommendedName>
        <fullName evidence="13">ATP synthase subunit b</fullName>
    </recommendedName>
    <alternativeName>
        <fullName evidence="13">ATP synthase F(0) sector subunit b</fullName>
    </alternativeName>
    <alternativeName>
        <fullName evidence="13">ATPase subunit I</fullName>
    </alternativeName>
    <alternativeName>
        <fullName evidence="13">F-type ATPase subunit b</fullName>
        <shortName evidence="13">F-ATPase subunit b</shortName>
    </alternativeName>
</protein>
<evidence type="ECO:0000256" key="11">
    <source>
        <dbReference type="ARBA" id="ARBA00025614"/>
    </source>
</evidence>
<dbReference type="HAMAP" id="MF_01398">
    <property type="entry name" value="ATP_synth_b_bprime"/>
    <property type="match status" value="1"/>
</dbReference>
<keyword evidence="8 13" id="KW-0472">Membrane</keyword>
<comment type="function">
    <text evidence="10 13">F(1)F(0) ATP synthase produces ATP from ADP in the presence of a proton or sodium gradient. F-type ATPases consist of two structural domains, F(1) containing the extramembraneous catalytic core and F(0) containing the membrane proton channel, linked together by a central stalk and a peripheral stalk. During catalysis, ATP synthesis in the catalytic domain of F(1) is coupled via a rotary mechanism of the central stalk subunits to proton translocation.</text>
</comment>
<dbReference type="GO" id="GO:0045259">
    <property type="term" value="C:proton-transporting ATP synthase complex"/>
    <property type="evidence" value="ECO:0007669"/>
    <property type="project" value="UniProtKB-KW"/>
</dbReference>
<evidence type="ECO:0000256" key="9">
    <source>
        <dbReference type="ARBA" id="ARBA00023310"/>
    </source>
</evidence>
<evidence type="ECO:0000256" key="3">
    <source>
        <dbReference type="ARBA" id="ARBA00022547"/>
    </source>
</evidence>
<dbReference type="Pfam" id="PF00430">
    <property type="entry name" value="ATP-synt_B"/>
    <property type="match status" value="1"/>
</dbReference>
<dbReference type="GO" id="GO:0005886">
    <property type="term" value="C:plasma membrane"/>
    <property type="evidence" value="ECO:0007669"/>
    <property type="project" value="UniProtKB-SubCell"/>
</dbReference>
<dbReference type="GO" id="GO:0012505">
    <property type="term" value="C:endomembrane system"/>
    <property type="evidence" value="ECO:0007669"/>
    <property type="project" value="UniProtKB-SubCell"/>
</dbReference>
<comment type="subunit">
    <text evidence="13">F-type ATPases have 2 components, F(1) - the catalytic core - and F(0) - the membrane proton channel. F(1) has five subunits: alpha(3), beta(3), gamma(1), delta(1), epsilon(1). F(0) has three main subunits: a(1), b(2) and c(10-14). The alpha and beta chains form an alternating ring which encloses part of the gamma chain. F(1) is attached to F(0) by a central stalk formed by the gamma and epsilon chains, while a peripheral stalk is formed by the delta and b chains.</text>
</comment>
<feature type="transmembrane region" description="Helical" evidence="13">
    <location>
        <begin position="15"/>
        <end position="34"/>
    </location>
</feature>
<sequence length="161" mass="16741">MPQIAQLAATYSSQIFWMLLTFGFVFFVIGLGMVPKVQSTVDARDRKIADDLDAAKAGSAAADALEADWRAKENEARAQAQAKLAEAKAKGAKDREAKLAKADAAIGEKLAAAEAVIETGRSKALGEIEAVAAEAAADIVRRLAGAEVSSDAALQAVKAVL</sequence>
<keyword evidence="3 13" id="KW-0138">CF(0)</keyword>
<evidence type="ECO:0000256" key="13">
    <source>
        <dbReference type="HAMAP-Rule" id="MF_01398"/>
    </source>
</evidence>
<evidence type="ECO:0000256" key="6">
    <source>
        <dbReference type="ARBA" id="ARBA00022989"/>
    </source>
</evidence>
<name>A0A9X1AJJ0_9SPHN</name>
<keyword evidence="4 13" id="KW-0812">Transmembrane</keyword>
<dbReference type="InterPro" id="IPR050059">
    <property type="entry name" value="ATP_synthase_B_chain"/>
</dbReference>
<keyword evidence="2 13" id="KW-0813">Transport</keyword>